<feature type="transmembrane region" description="Helical" evidence="6">
    <location>
        <begin position="205"/>
        <end position="224"/>
    </location>
</feature>
<sequence>MSTPTSAEALTGTGQASIREGLVTVLLGLSMVLVIMNTMMFNLALPSVSQQFSLSPSSTSWIVTGYSIVFAISSITYSRLSDFVPIRRLIMIGLSLLSLAAIAGFFSNSFLMLLAVRLVQAAGAGSIPALSLVLIARYVPLERRGKAMAVIMSAASLGLGLGPVAGGAIVEYMGWHYLFVVTAVTIALVPVFAQLLPREKPAKGSFDAAGAVFVGVGTTGLLLFLTNQSWPALAVGLVALALFVIRIRKAGDPFVQPALFRNRSYLLLSAIGIVAYLCSFATLFLMPQILVHHYGLSAVSSGLVIFPGSLLALILSRRVGKIIDRSGNAAIIRYIPFLLLASVVLFAWLSGTSYIAIMLIYMLLSVGFTFMTSSISNEMSRILDQRQIGSGMGLFQLLQFFSGAFGVAMTASALTWQKGLPEAAAYSNIYWALAVVVLLSIGCAYLYRKRSAAAAVN</sequence>
<accession>A0A927CIP8</accession>
<evidence type="ECO:0000313" key="8">
    <source>
        <dbReference type="EMBL" id="MBD2868239.1"/>
    </source>
</evidence>
<feature type="transmembrane region" description="Helical" evidence="6">
    <location>
        <begin position="112"/>
        <end position="135"/>
    </location>
</feature>
<dbReference type="AlphaFoldDB" id="A0A927CIP8"/>
<organism evidence="8 9">
    <name type="scientific">Paenibacillus arenilitoris</name>
    <dbReference type="NCBI Taxonomy" id="2772299"/>
    <lineage>
        <taxon>Bacteria</taxon>
        <taxon>Bacillati</taxon>
        <taxon>Bacillota</taxon>
        <taxon>Bacilli</taxon>
        <taxon>Bacillales</taxon>
        <taxon>Paenibacillaceae</taxon>
        <taxon>Paenibacillus</taxon>
    </lineage>
</organism>
<feature type="transmembrane region" description="Helical" evidence="6">
    <location>
        <begin position="265"/>
        <end position="286"/>
    </location>
</feature>
<evidence type="ECO:0000313" key="9">
    <source>
        <dbReference type="Proteomes" id="UP000632125"/>
    </source>
</evidence>
<dbReference type="CDD" id="cd17321">
    <property type="entry name" value="MFS_MMR_MDR_like"/>
    <property type="match status" value="1"/>
</dbReference>
<dbReference type="PROSITE" id="PS50850">
    <property type="entry name" value="MFS"/>
    <property type="match status" value="1"/>
</dbReference>
<evidence type="ECO:0000256" key="1">
    <source>
        <dbReference type="ARBA" id="ARBA00004651"/>
    </source>
</evidence>
<feature type="transmembrane region" description="Helical" evidence="6">
    <location>
        <begin position="230"/>
        <end position="245"/>
    </location>
</feature>
<feature type="transmembrane region" description="Helical" evidence="6">
    <location>
        <begin position="428"/>
        <end position="447"/>
    </location>
</feature>
<dbReference type="InterPro" id="IPR011701">
    <property type="entry name" value="MFS"/>
</dbReference>
<evidence type="ECO:0000256" key="2">
    <source>
        <dbReference type="ARBA" id="ARBA00022448"/>
    </source>
</evidence>
<reference evidence="8" key="1">
    <citation type="submission" date="2020-09" db="EMBL/GenBank/DDBJ databases">
        <title>A novel bacterium of genus Paenibacillus, isolated from South China Sea.</title>
        <authorList>
            <person name="Huang H."/>
            <person name="Mo K."/>
            <person name="Hu Y."/>
        </authorList>
    </citation>
    <scope>NUCLEOTIDE SEQUENCE</scope>
    <source>
        <strain evidence="8">IB182493</strain>
    </source>
</reference>
<evidence type="ECO:0000256" key="5">
    <source>
        <dbReference type="ARBA" id="ARBA00023136"/>
    </source>
</evidence>
<feature type="transmembrane region" description="Helical" evidence="6">
    <location>
        <begin position="89"/>
        <end position="106"/>
    </location>
</feature>
<feature type="transmembrane region" description="Helical" evidence="6">
    <location>
        <begin position="21"/>
        <end position="40"/>
    </location>
</feature>
<dbReference type="SUPFAM" id="SSF103473">
    <property type="entry name" value="MFS general substrate transporter"/>
    <property type="match status" value="1"/>
</dbReference>
<protein>
    <submittedName>
        <fullName evidence="8">MFS transporter</fullName>
    </submittedName>
</protein>
<dbReference type="Gene3D" id="1.20.1720.10">
    <property type="entry name" value="Multidrug resistance protein D"/>
    <property type="match status" value="1"/>
</dbReference>
<dbReference type="InterPro" id="IPR036259">
    <property type="entry name" value="MFS_trans_sf"/>
</dbReference>
<dbReference type="Gene3D" id="1.20.1250.20">
    <property type="entry name" value="MFS general substrate transporter like domains"/>
    <property type="match status" value="1"/>
</dbReference>
<comment type="caution">
    <text evidence="8">The sequence shown here is derived from an EMBL/GenBank/DDBJ whole genome shotgun (WGS) entry which is preliminary data.</text>
</comment>
<name>A0A927CIP8_9BACL</name>
<dbReference type="EMBL" id="JACXIY010000008">
    <property type="protein sequence ID" value="MBD2868239.1"/>
    <property type="molecule type" value="Genomic_DNA"/>
</dbReference>
<feature type="transmembrane region" description="Helical" evidence="6">
    <location>
        <begin position="354"/>
        <end position="373"/>
    </location>
</feature>
<keyword evidence="2" id="KW-0813">Transport</keyword>
<feature type="domain" description="Major facilitator superfamily (MFS) profile" evidence="7">
    <location>
        <begin position="23"/>
        <end position="452"/>
    </location>
</feature>
<evidence type="ECO:0000256" key="3">
    <source>
        <dbReference type="ARBA" id="ARBA00022692"/>
    </source>
</evidence>
<dbReference type="PANTHER" id="PTHR42718">
    <property type="entry name" value="MAJOR FACILITATOR SUPERFAMILY MULTIDRUG TRANSPORTER MFSC"/>
    <property type="match status" value="1"/>
</dbReference>
<dbReference type="PANTHER" id="PTHR42718:SF9">
    <property type="entry name" value="MAJOR FACILITATOR SUPERFAMILY MULTIDRUG TRANSPORTER MFSC"/>
    <property type="match status" value="1"/>
</dbReference>
<comment type="subcellular location">
    <subcellularLocation>
        <location evidence="1">Cell membrane</location>
        <topology evidence="1">Multi-pass membrane protein</topology>
    </subcellularLocation>
</comment>
<feature type="transmembrane region" description="Helical" evidence="6">
    <location>
        <begin position="394"/>
        <end position="416"/>
    </location>
</feature>
<dbReference type="Proteomes" id="UP000632125">
    <property type="component" value="Unassembled WGS sequence"/>
</dbReference>
<feature type="transmembrane region" description="Helical" evidence="6">
    <location>
        <begin position="60"/>
        <end position="77"/>
    </location>
</feature>
<feature type="transmembrane region" description="Helical" evidence="6">
    <location>
        <begin position="292"/>
        <end position="315"/>
    </location>
</feature>
<keyword evidence="5 6" id="KW-0472">Membrane</keyword>
<dbReference type="RefSeq" id="WP_190859392.1">
    <property type="nucleotide sequence ID" value="NZ_JACXIY010000008.1"/>
</dbReference>
<dbReference type="GO" id="GO:0022857">
    <property type="term" value="F:transmembrane transporter activity"/>
    <property type="evidence" value="ECO:0007669"/>
    <property type="project" value="InterPro"/>
</dbReference>
<feature type="transmembrane region" description="Helical" evidence="6">
    <location>
        <begin position="147"/>
        <end position="169"/>
    </location>
</feature>
<feature type="transmembrane region" description="Helical" evidence="6">
    <location>
        <begin position="175"/>
        <end position="193"/>
    </location>
</feature>
<gene>
    <name evidence="8" type="ORF">IDH41_06610</name>
</gene>
<dbReference type="PRINTS" id="PR01036">
    <property type="entry name" value="TCRTETB"/>
</dbReference>
<proteinExistence type="predicted"/>
<keyword evidence="4 6" id="KW-1133">Transmembrane helix</keyword>
<evidence type="ECO:0000259" key="7">
    <source>
        <dbReference type="PROSITE" id="PS50850"/>
    </source>
</evidence>
<evidence type="ECO:0000256" key="6">
    <source>
        <dbReference type="SAM" id="Phobius"/>
    </source>
</evidence>
<evidence type="ECO:0000256" key="4">
    <source>
        <dbReference type="ARBA" id="ARBA00022989"/>
    </source>
</evidence>
<dbReference type="InterPro" id="IPR020846">
    <property type="entry name" value="MFS_dom"/>
</dbReference>
<keyword evidence="9" id="KW-1185">Reference proteome</keyword>
<dbReference type="GO" id="GO:0005886">
    <property type="term" value="C:plasma membrane"/>
    <property type="evidence" value="ECO:0007669"/>
    <property type="project" value="UniProtKB-SubCell"/>
</dbReference>
<feature type="transmembrane region" description="Helical" evidence="6">
    <location>
        <begin position="327"/>
        <end position="348"/>
    </location>
</feature>
<keyword evidence="3 6" id="KW-0812">Transmembrane</keyword>
<dbReference type="Pfam" id="PF07690">
    <property type="entry name" value="MFS_1"/>
    <property type="match status" value="1"/>
</dbReference>